<keyword evidence="3" id="KW-1185">Reference proteome</keyword>
<dbReference type="EMBL" id="CAJNOR010001419">
    <property type="protein sequence ID" value="CAF1139857.1"/>
    <property type="molecule type" value="Genomic_DNA"/>
</dbReference>
<feature type="region of interest" description="Disordered" evidence="1">
    <location>
        <begin position="159"/>
        <end position="184"/>
    </location>
</feature>
<evidence type="ECO:0000313" key="2">
    <source>
        <dbReference type="EMBL" id="CAF1139857.1"/>
    </source>
</evidence>
<feature type="region of interest" description="Disordered" evidence="1">
    <location>
        <begin position="243"/>
        <end position="323"/>
    </location>
</feature>
<comment type="caution">
    <text evidence="2">The sequence shown here is derived from an EMBL/GenBank/DDBJ whole genome shotgun (WGS) entry which is preliminary data.</text>
</comment>
<dbReference type="Proteomes" id="UP000663828">
    <property type="component" value="Unassembled WGS sequence"/>
</dbReference>
<evidence type="ECO:0000256" key="1">
    <source>
        <dbReference type="SAM" id="MobiDB-lite"/>
    </source>
</evidence>
<accession>A0A814RYY7</accession>
<protein>
    <recommendedName>
        <fullName evidence="4">Coiled-coil domain-containing protein 181</fullName>
    </recommendedName>
</protein>
<reference evidence="2" key="1">
    <citation type="submission" date="2021-02" db="EMBL/GenBank/DDBJ databases">
        <authorList>
            <person name="Nowell W R."/>
        </authorList>
    </citation>
    <scope>NUCLEOTIDE SEQUENCE</scope>
</reference>
<feature type="compositionally biased region" description="Basic and acidic residues" evidence="1">
    <location>
        <begin position="263"/>
        <end position="272"/>
    </location>
</feature>
<proteinExistence type="predicted"/>
<feature type="region of interest" description="Disordered" evidence="1">
    <location>
        <begin position="339"/>
        <end position="360"/>
    </location>
</feature>
<feature type="compositionally biased region" description="Basic and acidic residues" evidence="1">
    <location>
        <begin position="280"/>
        <end position="289"/>
    </location>
</feature>
<feature type="compositionally biased region" description="Polar residues" evidence="1">
    <location>
        <begin position="444"/>
        <end position="456"/>
    </location>
</feature>
<sequence length="513" mass="59608">MTAATETYTSFDRSPAIAHITDNTILPKSNHDFFTSQTNAPRVVGHCLDDADILTLKRQYANFNLFEQSFISNSAEDISQLDRLSYQPDLFGQGQQEIDEDDFPYDDAGADYFITIEERLKKANEEFQKDETPVELKHQPRIQFDAVVKAVDIVLEPDDQADSSMDEVPSSNTHEYTVPLNDTKPKEGLSLVEQIKAIQFHNMPPTATQENEQSASPGQNSMIVSVNGRFDLQNEDDYIAKLSLKSDKASPDRVSYLPTPPTEPKKKQDKPPRPFLVRPKSSESARRVDSSSTKKSKADKTNRQRPTSAGVSKSIETFVDKPSSGVDFDELLREAAVKKRAEMREERRRKAEEEEKRNAELARAKEYYERWLEDKNSERKRINEEKRLEKEEEEARRSEQDKELNELREKRFKEWLDRKTHEASIANQFQKLKASEEDMALRRSSLSPNHAQTNGSGDHRAFRRWLRQKHEQALEEKRRVRFEIKQQRRRERRSIKRHQLQQDIQLAKSYGYS</sequence>
<feature type="compositionally biased region" description="Polar residues" evidence="1">
    <location>
        <begin position="304"/>
        <end position="315"/>
    </location>
</feature>
<name>A0A814RYY7_ADIRI</name>
<evidence type="ECO:0000313" key="3">
    <source>
        <dbReference type="Proteomes" id="UP000663828"/>
    </source>
</evidence>
<feature type="region of interest" description="Disordered" evidence="1">
    <location>
        <begin position="436"/>
        <end position="460"/>
    </location>
</feature>
<gene>
    <name evidence="2" type="ORF">XAT740_LOCUS20360</name>
</gene>
<feature type="region of interest" description="Disordered" evidence="1">
    <location>
        <begin position="379"/>
        <end position="404"/>
    </location>
</feature>
<evidence type="ECO:0008006" key="4">
    <source>
        <dbReference type="Google" id="ProtNLM"/>
    </source>
</evidence>
<dbReference type="AlphaFoldDB" id="A0A814RYY7"/>
<organism evidence="2 3">
    <name type="scientific">Adineta ricciae</name>
    <name type="common">Rotifer</name>
    <dbReference type="NCBI Taxonomy" id="249248"/>
    <lineage>
        <taxon>Eukaryota</taxon>
        <taxon>Metazoa</taxon>
        <taxon>Spiralia</taxon>
        <taxon>Gnathifera</taxon>
        <taxon>Rotifera</taxon>
        <taxon>Eurotatoria</taxon>
        <taxon>Bdelloidea</taxon>
        <taxon>Adinetida</taxon>
        <taxon>Adinetidae</taxon>
        <taxon>Adineta</taxon>
    </lineage>
</organism>